<name>A0A7H8T6I0_STRCX</name>
<gene>
    <name evidence="1" type="ORF">HUT05_17975</name>
</gene>
<sequence length="596" mass="65412">MVNARTYPLWRDLAMSEDLPKEALKTVIDALCAPATTRAGFDAQADRWREESLKAALPALLNRTSDKRLRGQLLVHADEKTLAALAADGTVTTADLSAILKHRRVWPGLISALAQHPGQVETAVSLLPRLPGHEVEQVVRDWDTDRYTRTKDTPPAPVIPQVIFDAVLESCLTPLAAYLLHPEPEEGWEAVSTFSKDWSLELGDRDGWAMLARCPERWALLTEHPALGTAVQHLLLDQAETQALEDARLHAADPNGEEPPTGPVPALSEDLLLACLPALCLPELADLPNPQAASRRTLHHIANRVHSNPRLADLAARQLHAAADVLVTRGQLLSWSDKQEGDHQFDGRILRLAEDLALLSANPDHLAGACAQLARLDQPAVVSPTQSRTLIRVLDNRDPDHDRPARLLERHSEHRRVQALAGLAANPHTPRAAVADVLNGLHPAELAWIAEKADAPEWFLATAAAIPVPEDQNDGVVRLLDDDELGKHPDPAAILQSWLDSPATSEILSRSEVYRAVVKSRHHTLEHLRQIPADEVLARHEPDITLKILLNHCGRSTGRWKALAAAMTFDYDEDKKTFGQLLDSLDPAPAEARTPS</sequence>
<protein>
    <submittedName>
        <fullName evidence="1">Uncharacterized protein</fullName>
    </submittedName>
</protein>
<reference evidence="1 2" key="1">
    <citation type="submission" date="2020-06" db="EMBL/GenBank/DDBJ databases">
        <title>Genome mining for natural products.</title>
        <authorList>
            <person name="Zhang B."/>
            <person name="Shi J."/>
            <person name="Ge H."/>
        </authorList>
    </citation>
    <scope>NUCLEOTIDE SEQUENCE [LARGE SCALE GENOMIC DNA]</scope>
    <source>
        <strain evidence="1 2">NA02069</strain>
    </source>
</reference>
<dbReference type="AlphaFoldDB" id="A0A7H8T6I0"/>
<dbReference type="Proteomes" id="UP000509418">
    <property type="component" value="Chromosome"/>
</dbReference>
<evidence type="ECO:0000313" key="2">
    <source>
        <dbReference type="Proteomes" id="UP000509418"/>
    </source>
</evidence>
<organism evidence="1 2">
    <name type="scientific">Streptomyces chartreusis</name>
    <dbReference type="NCBI Taxonomy" id="1969"/>
    <lineage>
        <taxon>Bacteria</taxon>
        <taxon>Bacillati</taxon>
        <taxon>Actinomycetota</taxon>
        <taxon>Actinomycetes</taxon>
        <taxon>Kitasatosporales</taxon>
        <taxon>Streptomycetaceae</taxon>
        <taxon>Streptomyces</taxon>
    </lineage>
</organism>
<proteinExistence type="predicted"/>
<evidence type="ECO:0000313" key="1">
    <source>
        <dbReference type="EMBL" id="QKZ19093.1"/>
    </source>
</evidence>
<dbReference type="RefSeq" id="WP_176575705.1">
    <property type="nucleotide sequence ID" value="NZ_CBDRGH010000063.1"/>
</dbReference>
<dbReference type="EMBL" id="CP056041">
    <property type="protein sequence ID" value="QKZ19093.1"/>
    <property type="molecule type" value="Genomic_DNA"/>
</dbReference>
<accession>A0A7H8T6I0</accession>
<keyword evidence="2" id="KW-1185">Reference proteome</keyword>